<keyword evidence="2" id="KW-1133">Transmembrane helix</keyword>
<evidence type="ECO:0000256" key="2">
    <source>
        <dbReference type="SAM" id="Phobius"/>
    </source>
</evidence>
<keyword evidence="2" id="KW-0812">Transmembrane</keyword>
<dbReference type="Proteomes" id="UP000593567">
    <property type="component" value="Unassembled WGS sequence"/>
</dbReference>
<evidence type="ECO:0000256" key="1">
    <source>
        <dbReference type="SAM" id="MobiDB-lite"/>
    </source>
</evidence>
<dbReference type="AlphaFoldDB" id="A0A7J7J5X5"/>
<dbReference type="EMBL" id="VXIV02003123">
    <property type="protein sequence ID" value="KAF6021124.1"/>
    <property type="molecule type" value="Genomic_DNA"/>
</dbReference>
<name>A0A7J7J5X5_BUGNE</name>
<organism evidence="3 4">
    <name type="scientific">Bugula neritina</name>
    <name type="common">Brown bryozoan</name>
    <name type="synonym">Sertularia neritina</name>
    <dbReference type="NCBI Taxonomy" id="10212"/>
    <lineage>
        <taxon>Eukaryota</taxon>
        <taxon>Metazoa</taxon>
        <taxon>Spiralia</taxon>
        <taxon>Lophotrochozoa</taxon>
        <taxon>Bryozoa</taxon>
        <taxon>Gymnolaemata</taxon>
        <taxon>Cheilostomatida</taxon>
        <taxon>Flustrina</taxon>
        <taxon>Buguloidea</taxon>
        <taxon>Bugulidae</taxon>
        <taxon>Bugula</taxon>
    </lineage>
</organism>
<keyword evidence="4" id="KW-1185">Reference proteome</keyword>
<protein>
    <submittedName>
        <fullName evidence="3">Uncharacterized protein</fullName>
    </submittedName>
</protein>
<accession>A0A7J7J5X5</accession>
<feature type="transmembrane region" description="Helical" evidence="2">
    <location>
        <begin position="37"/>
        <end position="60"/>
    </location>
</feature>
<evidence type="ECO:0000313" key="3">
    <source>
        <dbReference type="EMBL" id="KAF6021124.1"/>
    </source>
</evidence>
<proteinExistence type="predicted"/>
<sequence length="203" mass="21960">MYFNNNMYSIMQNILFYAITPTGETTTSTDKKGNNSITIIAVAVSVGFLLLITIIIVLAVCRVKRRSVQRCVSNTYEYAEDIEGGSEDAPNEYEFADDIEGGSEDAPNEYEFADDVEANPDGVSNVYDDTEDSSGPAHNLYGDADDLAADPQSEGGPVHAPNAYEVTERANTEDAAAVADSRWQTDQLTQSTATLAEEAQVSC</sequence>
<reference evidence="3" key="1">
    <citation type="submission" date="2020-06" db="EMBL/GenBank/DDBJ databases">
        <title>Draft genome of Bugula neritina, a colonial animal packing powerful symbionts and potential medicines.</title>
        <authorList>
            <person name="Rayko M."/>
        </authorList>
    </citation>
    <scope>NUCLEOTIDE SEQUENCE [LARGE SCALE GENOMIC DNA]</scope>
    <source>
        <strain evidence="3">Kwan_BN1</strain>
    </source>
</reference>
<feature type="region of interest" description="Disordered" evidence="1">
    <location>
        <begin position="116"/>
        <end position="161"/>
    </location>
</feature>
<keyword evidence="2" id="KW-0472">Membrane</keyword>
<gene>
    <name evidence="3" type="ORF">EB796_020568</name>
</gene>
<comment type="caution">
    <text evidence="3">The sequence shown here is derived from an EMBL/GenBank/DDBJ whole genome shotgun (WGS) entry which is preliminary data.</text>
</comment>
<evidence type="ECO:0000313" key="4">
    <source>
        <dbReference type="Proteomes" id="UP000593567"/>
    </source>
</evidence>